<evidence type="ECO:0000256" key="1">
    <source>
        <dbReference type="ARBA" id="ARBA00008672"/>
    </source>
</evidence>
<reference evidence="5" key="1">
    <citation type="journal article" date="2023" name="Mol. Phylogenet. Evol.">
        <title>Genome-scale phylogeny and comparative genomics of the fungal order Sordariales.</title>
        <authorList>
            <person name="Hensen N."/>
            <person name="Bonometti L."/>
            <person name="Westerberg I."/>
            <person name="Brannstrom I.O."/>
            <person name="Guillou S."/>
            <person name="Cros-Aarteil S."/>
            <person name="Calhoun S."/>
            <person name="Haridas S."/>
            <person name="Kuo A."/>
            <person name="Mondo S."/>
            <person name="Pangilinan J."/>
            <person name="Riley R."/>
            <person name="LaButti K."/>
            <person name="Andreopoulos B."/>
            <person name="Lipzen A."/>
            <person name="Chen C."/>
            <person name="Yan M."/>
            <person name="Daum C."/>
            <person name="Ng V."/>
            <person name="Clum A."/>
            <person name="Steindorff A."/>
            <person name="Ohm R.A."/>
            <person name="Martin F."/>
            <person name="Silar P."/>
            <person name="Natvig D.O."/>
            <person name="Lalanne C."/>
            <person name="Gautier V."/>
            <person name="Ament-Velasquez S.L."/>
            <person name="Kruys A."/>
            <person name="Hutchinson M.I."/>
            <person name="Powell A.J."/>
            <person name="Barry K."/>
            <person name="Miller A.N."/>
            <person name="Grigoriev I.V."/>
            <person name="Debuchy R."/>
            <person name="Gladieux P."/>
            <person name="Hiltunen Thoren M."/>
            <person name="Johannesson H."/>
        </authorList>
    </citation>
    <scope>NUCLEOTIDE SEQUENCE</scope>
    <source>
        <strain evidence="5">CBS 232.78</strain>
    </source>
</reference>
<feature type="signal peptide" evidence="4">
    <location>
        <begin position="1"/>
        <end position="21"/>
    </location>
</feature>
<keyword evidence="2" id="KW-0689">Ribosomal protein</keyword>
<dbReference type="InterPro" id="IPR002674">
    <property type="entry name" value="Ribosomal_eL43"/>
</dbReference>
<dbReference type="AlphaFoldDB" id="A0AAE0KKI9"/>
<dbReference type="Pfam" id="PF01780">
    <property type="entry name" value="Ribosomal_L37ae"/>
    <property type="match status" value="1"/>
</dbReference>
<dbReference type="EMBL" id="JAULSW010000006">
    <property type="protein sequence ID" value="KAK3378443.1"/>
    <property type="molecule type" value="Genomic_DNA"/>
</dbReference>
<sequence>MAKRTISMSLFFFVFLPLQKRNLLTSQQKSVSPANTAYGASLRKQIKRLEITQSARYVCAFCGKKSVKRVATGIWECRRCKKTLAGGAYLLTCGSKPLDPSPAERDCGSLSFGTGLSFSSADGYFGVITYTPVALLAF</sequence>
<dbReference type="GO" id="GO:0005840">
    <property type="term" value="C:ribosome"/>
    <property type="evidence" value="ECO:0007669"/>
    <property type="project" value="UniProtKB-KW"/>
</dbReference>
<keyword evidence="6" id="KW-1185">Reference proteome</keyword>
<dbReference type="InterPro" id="IPR011331">
    <property type="entry name" value="Ribosomal_eL37/eL43"/>
</dbReference>
<gene>
    <name evidence="5" type="ORF">B0H63DRAFT_548516</name>
</gene>
<dbReference type="GO" id="GO:0006412">
    <property type="term" value="P:translation"/>
    <property type="evidence" value="ECO:0007669"/>
    <property type="project" value="InterPro"/>
</dbReference>
<evidence type="ECO:0000256" key="2">
    <source>
        <dbReference type="ARBA" id="ARBA00022980"/>
    </source>
</evidence>
<feature type="chain" id="PRO_5042090555" evidence="4">
    <location>
        <begin position="22"/>
        <end position="138"/>
    </location>
</feature>
<keyword evidence="4" id="KW-0732">Signal</keyword>
<dbReference type="SUPFAM" id="SSF57829">
    <property type="entry name" value="Zn-binding ribosomal proteins"/>
    <property type="match status" value="1"/>
</dbReference>
<dbReference type="GO" id="GO:0003735">
    <property type="term" value="F:structural constituent of ribosome"/>
    <property type="evidence" value="ECO:0007669"/>
    <property type="project" value="InterPro"/>
</dbReference>
<dbReference type="Proteomes" id="UP001285441">
    <property type="component" value="Unassembled WGS sequence"/>
</dbReference>
<evidence type="ECO:0000313" key="5">
    <source>
        <dbReference type="EMBL" id="KAK3378443.1"/>
    </source>
</evidence>
<evidence type="ECO:0000313" key="6">
    <source>
        <dbReference type="Proteomes" id="UP001285441"/>
    </source>
</evidence>
<dbReference type="PANTHER" id="PTHR48129:SF1">
    <property type="entry name" value="LARGE RIBOSOMAL SUBUNIT PROTEIN EL43"/>
    <property type="match status" value="1"/>
</dbReference>
<evidence type="ECO:0000256" key="3">
    <source>
        <dbReference type="ARBA" id="ARBA00023274"/>
    </source>
</evidence>
<proteinExistence type="inferred from homology"/>
<comment type="similarity">
    <text evidence="1">Belongs to the eukaryotic ribosomal protein eL43 family.</text>
</comment>
<comment type="caution">
    <text evidence="5">The sequence shown here is derived from an EMBL/GenBank/DDBJ whole genome shotgun (WGS) entry which is preliminary data.</text>
</comment>
<dbReference type="GO" id="GO:1990904">
    <property type="term" value="C:ribonucleoprotein complex"/>
    <property type="evidence" value="ECO:0007669"/>
    <property type="project" value="UniProtKB-KW"/>
</dbReference>
<reference evidence="5" key="2">
    <citation type="submission" date="2023-06" db="EMBL/GenBank/DDBJ databases">
        <authorList>
            <consortium name="Lawrence Berkeley National Laboratory"/>
            <person name="Haridas S."/>
            <person name="Hensen N."/>
            <person name="Bonometti L."/>
            <person name="Westerberg I."/>
            <person name="Brannstrom I.O."/>
            <person name="Guillou S."/>
            <person name="Cros-Aarteil S."/>
            <person name="Calhoun S."/>
            <person name="Kuo A."/>
            <person name="Mondo S."/>
            <person name="Pangilinan J."/>
            <person name="Riley R."/>
            <person name="LaButti K."/>
            <person name="Andreopoulos B."/>
            <person name="Lipzen A."/>
            <person name="Chen C."/>
            <person name="Yanf M."/>
            <person name="Daum C."/>
            <person name="Ng V."/>
            <person name="Clum A."/>
            <person name="Steindorff A."/>
            <person name="Ohm R."/>
            <person name="Martin F."/>
            <person name="Silar P."/>
            <person name="Natvig D."/>
            <person name="Lalanne C."/>
            <person name="Gautier V."/>
            <person name="Ament-velasquez S.L."/>
            <person name="Kruys A."/>
            <person name="Hutchinson M.I."/>
            <person name="Powell A.J."/>
            <person name="Barry K."/>
            <person name="Miller A.N."/>
            <person name="Grigoriev I.V."/>
            <person name="Debuchy R."/>
            <person name="Gladieux P."/>
            <person name="Thoren M.H."/>
            <person name="Johannesson H."/>
        </authorList>
    </citation>
    <scope>NUCLEOTIDE SEQUENCE</scope>
    <source>
        <strain evidence="5">CBS 232.78</strain>
    </source>
</reference>
<dbReference type="PANTHER" id="PTHR48129">
    <property type="entry name" value="60S RIBOSOMAL PROTEIN L37A"/>
    <property type="match status" value="1"/>
</dbReference>
<dbReference type="InterPro" id="IPR050522">
    <property type="entry name" value="Ribosomal_protein_eL43"/>
</dbReference>
<name>A0AAE0KKI9_9PEZI</name>
<protein>
    <submittedName>
        <fullName evidence="5">Ribosomal L37ae protein family-domain-containing protein</fullName>
    </submittedName>
</protein>
<evidence type="ECO:0000256" key="4">
    <source>
        <dbReference type="SAM" id="SignalP"/>
    </source>
</evidence>
<keyword evidence="3" id="KW-0687">Ribonucleoprotein</keyword>
<dbReference type="InterPro" id="IPR011332">
    <property type="entry name" value="Ribosomal_zn-bd"/>
</dbReference>
<organism evidence="5 6">
    <name type="scientific">Podospora didyma</name>
    <dbReference type="NCBI Taxonomy" id="330526"/>
    <lineage>
        <taxon>Eukaryota</taxon>
        <taxon>Fungi</taxon>
        <taxon>Dikarya</taxon>
        <taxon>Ascomycota</taxon>
        <taxon>Pezizomycotina</taxon>
        <taxon>Sordariomycetes</taxon>
        <taxon>Sordariomycetidae</taxon>
        <taxon>Sordariales</taxon>
        <taxon>Podosporaceae</taxon>
        <taxon>Podospora</taxon>
    </lineage>
</organism>
<dbReference type="Gene3D" id="2.20.25.30">
    <property type="match status" value="1"/>
</dbReference>
<accession>A0AAE0KKI9</accession>